<accession>A0ABN6RDW6</accession>
<dbReference type="SUPFAM" id="SSF89447">
    <property type="entry name" value="AbrB/MazE/MraZ-like"/>
    <property type="match status" value="1"/>
</dbReference>
<dbReference type="CDD" id="cd06464">
    <property type="entry name" value="ACD_sHsps-like"/>
    <property type="match status" value="1"/>
</dbReference>
<proteinExistence type="predicted"/>
<dbReference type="Proteomes" id="UP001064971">
    <property type="component" value="Chromosome"/>
</dbReference>
<dbReference type="Pfam" id="PF04014">
    <property type="entry name" value="MazE_antitoxin"/>
    <property type="match status" value="1"/>
</dbReference>
<dbReference type="Gene3D" id="2.10.260.10">
    <property type="match status" value="1"/>
</dbReference>
<dbReference type="EMBL" id="AP026560">
    <property type="protein sequence ID" value="BDP40965.1"/>
    <property type="molecule type" value="Genomic_DNA"/>
</dbReference>
<dbReference type="NCBIfam" id="TIGR01439">
    <property type="entry name" value="lp_hng_hel_AbrB"/>
    <property type="match status" value="1"/>
</dbReference>
<evidence type="ECO:0000313" key="2">
    <source>
        <dbReference type="EMBL" id="BDP40965.1"/>
    </source>
</evidence>
<reference evidence="2" key="1">
    <citation type="submission" date="2022-07" db="EMBL/GenBank/DDBJ databases">
        <title>Complete Genome Sequence of the Radioresistant Bacterium Deinococcus aetherius ST0316, Isolated from the Air Dust collected in Lower Stratosphere above Japan.</title>
        <authorList>
            <person name="Satoh K."/>
            <person name="Hagiwara K."/>
            <person name="Katsumata K."/>
            <person name="Kubo A."/>
            <person name="Yokobori S."/>
            <person name="Yamagishi A."/>
            <person name="Oono Y."/>
            <person name="Narumi I."/>
        </authorList>
    </citation>
    <scope>NUCLEOTIDE SEQUENCE</scope>
    <source>
        <strain evidence="2">ST0316</strain>
    </source>
</reference>
<gene>
    <name evidence="2" type="ORF">DAETH_09340</name>
</gene>
<evidence type="ECO:0000313" key="3">
    <source>
        <dbReference type="Proteomes" id="UP001064971"/>
    </source>
</evidence>
<feature type="domain" description="SpoVT-AbrB" evidence="1">
    <location>
        <begin position="6"/>
        <end position="51"/>
    </location>
</feature>
<dbReference type="InterPro" id="IPR037914">
    <property type="entry name" value="SpoVT-AbrB_sf"/>
</dbReference>
<keyword evidence="3" id="KW-1185">Reference proteome</keyword>
<sequence length="91" mass="10668">MSHFELEMDKFGRVVIPKKVREALNLHAGSKLRANLKNRTLTLEAEARPYEIRYDEHGWPTIHFSQSVPLPADFDPVRDIREDRAAELLKW</sequence>
<dbReference type="SMART" id="SM00966">
    <property type="entry name" value="SpoVT_AbrB"/>
    <property type="match status" value="1"/>
</dbReference>
<organism evidence="2 3">
    <name type="scientific">Deinococcus aetherius</name>
    <dbReference type="NCBI Taxonomy" id="200252"/>
    <lineage>
        <taxon>Bacteria</taxon>
        <taxon>Thermotogati</taxon>
        <taxon>Deinococcota</taxon>
        <taxon>Deinococci</taxon>
        <taxon>Deinococcales</taxon>
        <taxon>Deinococcaceae</taxon>
        <taxon>Deinococcus</taxon>
    </lineage>
</organism>
<dbReference type="InterPro" id="IPR007159">
    <property type="entry name" value="SpoVT-AbrB_dom"/>
</dbReference>
<evidence type="ECO:0000259" key="1">
    <source>
        <dbReference type="SMART" id="SM00966"/>
    </source>
</evidence>
<name>A0ABN6RDW6_9DEIO</name>
<protein>
    <recommendedName>
        <fullName evidence="1">SpoVT-AbrB domain-containing protein</fullName>
    </recommendedName>
</protein>